<dbReference type="FunFam" id="2.40.30.20:FF:000004">
    <property type="entry name" value="Riboflavin synthase, alpha subunit"/>
    <property type="match status" value="1"/>
</dbReference>
<keyword evidence="13" id="KW-1185">Reference proteome</keyword>
<dbReference type="RefSeq" id="WP_138326705.1">
    <property type="nucleotide sequence ID" value="NZ_VCDI01000005.1"/>
</dbReference>
<evidence type="ECO:0000256" key="10">
    <source>
        <dbReference type="PROSITE-ProRule" id="PRU00524"/>
    </source>
</evidence>
<evidence type="ECO:0000259" key="11">
    <source>
        <dbReference type="PROSITE" id="PS51177"/>
    </source>
</evidence>
<dbReference type="AlphaFoldDB" id="A0A5R9J1X1"/>
<feature type="domain" description="Lumazine-binding" evidence="11">
    <location>
        <begin position="96"/>
        <end position="198"/>
    </location>
</feature>
<keyword evidence="8" id="KW-0677">Repeat</keyword>
<name>A0A5R9J1X1_9PROT</name>
<feature type="repeat" description="Lumazine-binding" evidence="10">
    <location>
        <begin position="1"/>
        <end position="95"/>
    </location>
</feature>
<evidence type="ECO:0000256" key="2">
    <source>
        <dbReference type="ARBA" id="ARBA00002803"/>
    </source>
</evidence>
<dbReference type="PANTHER" id="PTHR21098">
    <property type="entry name" value="RIBOFLAVIN SYNTHASE ALPHA CHAIN"/>
    <property type="match status" value="1"/>
</dbReference>
<evidence type="ECO:0000256" key="7">
    <source>
        <dbReference type="ARBA" id="ARBA00022679"/>
    </source>
</evidence>
<dbReference type="PANTHER" id="PTHR21098:SF12">
    <property type="entry name" value="RIBOFLAVIN SYNTHASE"/>
    <property type="match status" value="1"/>
</dbReference>
<comment type="function">
    <text evidence="2">Catalyzes the dismutation of two molecules of 6,7-dimethyl-8-ribityllumazine, resulting in the formation of riboflavin and 5-amino-6-(D-ribitylamino)uracil.</text>
</comment>
<evidence type="ECO:0000313" key="13">
    <source>
        <dbReference type="Proteomes" id="UP000305654"/>
    </source>
</evidence>
<comment type="caution">
    <text evidence="12">The sequence shown here is derived from an EMBL/GenBank/DDBJ whole genome shotgun (WGS) entry which is preliminary data.</text>
</comment>
<protein>
    <recommendedName>
        <fullName evidence="5 9">Riboflavin synthase</fullName>
        <ecNumber evidence="4 9">2.5.1.9</ecNumber>
    </recommendedName>
</protein>
<organism evidence="12 13">
    <name type="scientific">Lichenicoccus roseus</name>
    <dbReference type="NCBI Taxonomy" id="2683649"/>
    <lineage>
        <taxon>Bacteria</taxon>
        <taxon>Pseudomonadati</taxon>
        <taxon>Pseudomonadota</taxon>
        <taxon>Alphaproteobacteria</taxon>
        <taxon>Acetobacterales</taxon>
        <taxon>Acetobacteraceae</taxon>
        <taxon>Lichenicoccus</taxon>
    </lineage>
</organism>
<dbReference type="InterPro" id="IPR017938">
    <property type="entry name" value="Riboflavin_synthase-like_b-brl"/>
</dbReference>
<dbReference type="InterPro" id="IPR001783">
    <property type="entry name" value="Lumazine-bd"/>
</dbReference>
<dbReference type="Proteomes" id="UP000305654">
    <property type="component" value="Unassembled WGS sequence"/>
</dbReference>
<comment type="catalytic activity">
    <reaction evidence="1">
        <text>2 6,7-dimethyl-8-(1-D-ribityl)lumazine + H(+) = 5-amino-6-(D-ribitylamino)uracil + riboflavin</text>
        <dbReference type="Rhea" id="RHEA:20772"/>
        <dbReference type="ChEBI" id="CHEBI:15378"/>
        <dbReference type="ChEBI" id="CHEBI:15934"/>
        <dbReference type="ChEBI" id="CHEBI:57986"/>
        <dbReference type="ChEBI" id="CHEBI:58201"/>
        <dbReference type="EC" id="2.5.1.9"/>
    </reaction>
</comment>
<evidence type="ECO:0000256" key="9">
    <source>
        <dbReference type="NCBIfam" id="TIGR00187"/>
    </source>
</evidence>
<feature type="domain" description="Lumazine-binding" evidence="11">
    <location>
        <begin position="1"/>
        <end position="95"/>
    </location>
</feature>
<gene>
    <name evidence="12" type="ORF">FE263_14245</name>
</gene>
<dbReference type="NCBIfam" id="TIGR00187">
    <property type="entry name" value="ribE"/>
    <property type="match status" value="1"/>
</dbReference>
<dbReference type="PIRSF" id="PIRSF000498">
    <property type="entry name" value="Riboflavin_syn_A"/>
    <property type="match status" value="1"/>
</dbReference>
<evidence type="ECO:0000256" key="6">
    <source>
        <dbReference type="ARBA" id="ARBA00022619"/>
    </source>
</evidence>
<dbReference type="OrthoDB" id="9788537at2"/>
<evidence type="ECO:0000256" key="5">
    <source>
        <dbReference type="ARBA" id="ARBA00013950"/>
    </source>
</evidence>
<dbReference type="Pfam" id="PF00677">
    <property type="entry name" value="Lum_binding"/>
    <property type="match status" value="2"/>
</dbReference>
<sequence>MFSGIIETLGRVRAVEPGGKDIRLVLDTSLTDLALGESVAVNGVCLTVTYSDAGGAAIFFVSPETLHRTSLGRLGEGDQVNLERAVTPTTRLSGHMVQGHVDGTATLASATPQGDAWAVQLDVPQALRRYCVEKGSIALDGISLTINAIGTANAPDHFSLALMIIPHTWEHTTLGRLVPGASLNVEVDVIAKYVEQLCQPRT</sequence>
<dbReference type="InterPro" id="IPR023366">
    <property type="entry name" value="ATP_synth_asu-like_sf"/>
</dbReference>
<dbReference type="EC" id="2.5.1.9" evidence="4 9"/>
<dbReference type="CDD" id="cd00402">
    <property type="entry name" value="Riboflavin_synthase_like"/>
    <property type="match status" value="1"/>
</dbReference>
<evidence type="ECO:0000256" key="3">
    <source>
        <dbReference type="ARBA" id="ARBA00004887"/>
    </source>
</evidence>
<dbReference type="SUPFAM" id="SSF63380">
    <property type="entry name" value="Riboflavin synthase domain-like"/>
    <property type="match status" value="2"/>
</dbReference>
<dbReference type="NCBIfam" id="NF006767">
    <property type="entry name" value="PRK09289.1"/>
    <property type="match status" value="1"/>
</dbReference>
<evidence type="ECO:0000313" key="12">
    <source>
        <dbReference type="EMBL" id="TLU71635.1"/>
    </source>
</evidence>
<accession>A0A5R9J1X1</accession>
<keyword evidence="7 12" id="KW-0808">Transferase</keyword>
<dbReference type="GO" id="GO:0004746">
    <property type="term" value="F:riboflavin synthase activity"/>
    <property type="evidence" value="ECO:0007669"/>
    <property type="project" value="UniProtKB-UniRule"/>
</dbReference>
<feature type="repeat" description="Lumazine-binding" evidence="10">
    <location>
        <begin position="96"/>
        <end position="198"/>
    </location>
</feature>
<comment type="pathway">
    <text evidence="3">Cofactor biosynthesis; riboflavin biosynthesis; riboflavin from 2-hydroxy-3-oxobutyl phosphate and 5-amino-6-(D-ribitylamino)uracil: step 2/2.</text>
</comment>
<evidence type="ECO:0000256" key="4">
    <source>
        <dbReference type="ARBA" id="ARBA00012827"/>
    </source>
</evidence>
<dbReference type="PROSITE" id="PS51177">
    <property type="entry name" value="LUMAZINE_BIND"/>
    <property type="match status" value="2"/>
</dbReference>
<evidence type="ECO:0000256" key="8">
    <source>
        <dbReference type="ARBA" id="ARBA00022737"/>
    </source>
</evidence>
<dbReference type="GO" id="GO:0009231">
    <property type="term" value="P:riboflavin biosynthetic process"/>
    <property type="evidence" value="ECO:0007669"/>
    <property type="project" value="UniProtKB-KW"/>
</dbReference>
<proteinExistence type="predicted"/>
<dbReference type="EMBL" id="VCDI01000005">
    <property type="protein sequence ID" value="TLU71635.1"/>
    <property type="molecule type" value="Genomic_DNA"/>
</dbReference>
<reference evidence="12 13" key="1">
    <citation type="submission" date="2019-05" db="EMBL/GenBank/DDBJ databases">
        <authorList>
            <person name="Pankratov T."/>
            <person name="Grouzdev D."/>
        </authorList>
    </citation>
    <scope>NUCLEOTIDE SEQUENCE [LARGE SCALE GENOMIC DNA]</scope>
    <source>
        <strain evidence="12 13">KEBCLARHB70R</strain>
    </source>
</reference>
<keyword evidence="6" id="KW-0686">Riboflavin biosynthesis</keyword>
<dbReference type="InterPro" id="IPR026017">
    <property type="entry name" value="Lumazine-bd_dom"/>
</dbReference>
<dbReference type="Gene3D" id="2.40.30.20">
    <property type="match status" value="2"/>
</dbReference>
<evidence type="ECO:0000256" key="1">
    <source>
        <dbReference type="ARBA" id="ARBA00000968"/>
    </source>
</evidence>